<evidence type="ECO:0000256" key="1">
    <source>
        <dbReference type="SAM" id="MobiDB-lite"/>
    </source>
</evidence>
<feature type="region of interest" description="Disordered" evidence="1">
    <location>
        <begin position="53"/>
        <end position="72"/>
    </location>
</feature>
<comment type="caution">
    <text evidence="2">The sequence shown here is derived from an EMBL/GenBank/DDBJ whole genome shotgun (WGS) entry which is preliminary data.</text>
</comment>
<dbReference type="GO" id="GO:0008168">
    <property type="term" value="F:methyltransferase activity"/>
    <property type="evidence" value="ECO:0007669"/>
    <property type="project" value="InterPro"/>
</dbReference>
<protein>
    <submittedName>
        <fullName evidence="2">Uncharacterized protein</fullName>
    </submittedName>
</protein>
<evidence type="ECO:0000313" key="2">
    <source>
        <dbReference type="EMBL" id="KAF6753253.1"/>
    </source>
</evidence>
<dbReference type="InterPro" id="IPR035996">
    <property type="entry name" value="4pyrrol_Methylase_sf"/>
</dbReference>
<dbReference type="OrthoDB" id="508204at2759"/>
<organism evidence="2 3">
    <name type="scientific">Ephemerocybe angulata</name>
    <dbReference type="NCBI Taxonomy" id="980116"/>
    <lineage>
        <taxon>Eukaryota</taxon>
        <taxon>Fungi</taxon>
        <taxon>Dikarya</taxon>
        <taxon>Basidiomycota</taxon>
        <taxon>Agaricomycotina</taxon>
        <taxon>Agaricomycetes</taxon>
        <taxon>Agaricomycetidae</taxon>
        <taxon>Agaricales</taxon>
        <taxon>Agaricineae</taxon>
        <taxon>Psathyrellaceae</taxon>
        <taxon>Ephemerocybe</taxon>
    </lineage>
</organism>
<accession>A0A8H6HU37</accession>
<evidence type="ECO:0000313" key="3">
    <source>
        <dbReference type="Proteomes" id="UP000521943"/>
    </source>
</evidence>
<feature type="compositionally biased region" description="Acidic residues" evidence="1">
    <location>
        <begin position="60"/>
        <end position="71"/>
    </location>
</feature>
<dbReference type="SUPFAM" id="SSF53790">
    <property type="entry name" value="Tetrapyrrole methylase"/>
    <property type="match status" value="1"/>
</dbReference>
<name>A0A8H6HU37_9AGAR</name>
<reference evidence="2 3" key="1">
    <citation type="submission" date="2020-07" db="EMBL/GenBank/DDBJ databases">
        <title>Comparative genomics of pyrophilous fungi reveals a link between fire events and developmental genes.</title>
        <authorList>
            <consortium name="DOE Joint Genome Institute"/>
            <person name="Steindorff A.S."/>
            <person name="Carver A."/>
            <person name="Calhoun S."/>
            <person name="Stillman K."/>
            <person name="Liu H."/>
            <person name="Lipzen A."/>
            <person name="Pangilinan J."/>
            <person name="Labutti K."/>
            <person name="Bruns T.D."/>
            <person name="Grigoriev I.V."/>
        </authorList>
    </citation>
    <scope>NUCLEOTIDE SEQUENCE [LARGE SCALE GENOMIC DNA]</scope>
    <source>
        <strain evidence="2 3">CBS 144469</strain>
    </source>
</reference>
<sequence>MSPNTILSSCHRSVRRSAPASRIAALFGLCIIEYPQKTRSCVLRVSGFLQKEKGRHSCGGDDEDGHDETEEVSTVSTPNCLVLALHRNRNRKHAGVAQVNEYWPLSKPASLTPDDMTALLEGPASETPLITLAIPPTPPHNLLNSKSGSIFFICPSSRRSRLRTETLTIVLLNQGNPVVGGRVGRRTPHAGVSSVLAAPTFANISVTLTLSARQGDRPQTLLALARLAQVVNMFVASDGGARRESGSYTGNTMVAIVERASMVVTPTLRHIVRAGET</sequence>
<gene>
    <name evidence="2" type="ORF">DFP72DRAFT_1069629</name>
</gene>
<dbReference type="EMBL" id="JACGCI010000040">
    <property type="protein sequence ID" value="KAF6753253.1"/>
    <property type="molecule type" value="Genomic_DNA"/>
</dbReference>
<dbReference type="Proteomes" id="UP000521943">
    <property type="component" value="Unassembled WGS sequence"/>
</dbReference>
<keyword evidence="3" id="KW-1185">Reference proteome</keyword>
<dbReference type="AlphaFoldDB" id="A0A8H6HU37"/>
<proteinExistence type="predicted"/>